<dbReference type="PROSITE" id="PS00069">
    <property type="entry name" value="G6P_DEHYDROGENASE"/>
    <property type="match status" value="1"/>
</dbReference>
<dbReference type="InterPro" id="IPR036291">
    <property type="entry name" value="NAD(P)-bd_dom_sf"/>
</dbReference>
<comment type="catalytic activity">
    <reaction evidence="7">
        <text>D-glucose 6-phosphate + NADP(+) = 6-phospho-D-glucono-1,5-lactone + NADPH + H(+)</text>
        <dbReference type="Rhea" id="RHEA:15841"/>
        <dbReference type="ChEBI" id="CHEBI:15378"/>
        <dbReference type="ChEBI" id="CHEBI:57783"/>
        <dbReference type="ChEBI" id="CHEBI:57955"/>
        <dbReference type="ChEBI" id="CHEBI:58349"/>
        <dbReference type="ChEBI" id="CHEBI:61548"/>
        <dbReference type="EC" id="1.1.1.49"/>
    </reaction>
</comment>
<dbReference type="SUPFAM" id="SSF55347">
    <property type="entry name" value="Glyceraldehyde-3-phosphate dehydrogenase-like, C-terminal domain"/>
    <property type="match status" value="1"/>
</dbReference>
<name>F5YE46_LEAAZ</name>
<dbReference type="UniPathway" id="UPA00115">
    <property type="reaction ID" value="UER00408"/>
</dbReference>
<evidence type="ECO:0000256" key="7">
    <source>
        <dbReference type="HAMAP-Rule" id="MF_00966"/>
    </source>
</evidence>
<dbReference type="GO" id="GO:0009051">
    <property type="term" value="P:pentose-phosphate shunt, oxidative branch"/>
    <property type="evidence" value="ECO:0007669"/>
    <property type="project" value="TreeGrafter"/>
</dbReference>
<gene>
    <name evidence="7 10" type="primary">zwf</name>
    <name evidence="10" type="ordered locus">TREAZ_0282</name>
</gene>
<keyword evidence="11" id="KW-1185">Reference proteome</keyword>
<evidence type="ECO:0000256" key="5">
    <source>
        <dbReference type="ARBA" id="ARBA00023002"/>
    </source>
</evidence>
<organism evidence="10 11">
    <name type="scientific">Leadbettera azotonutricia (strain ATCC BAA-888 / DSM 13862 / ZAS-9)</name>
    <name type="common">Treponema azotonutricium</name>
    <dbReference type="NCBI Taxonomy" id="545695"/>
    <lineage>
        <taxon>Bacteria</taxon>
        <taxon>Pseudomonadati</taxon>
        <taxon>Spirochaetota</taxon>
        <taxon>Spirochaetia</taxon>
        <taxon>Spirochaetales</taxon>
        <taxon>Breznakiellaceae</taxon>
        <taxon>Leadbettera</taxon>
    </lineage>
</organism>
<dbReference type="RefSeq" id="WP_015711649.1">
    <property type="nucleotide sequence ID" value="NC_015577.1"/>
</dbReference>
<feature type="active site" description="Proton acceptor" evidence="7">
    <location>
        <position position="242"/>
    </location>
</feature>
<feature type="binding site" evidence="7">
    <location>
        <position position="332"/>
    </location>
    <ligand>
        <name>substrate</name>
    </ligand>
</feature>
<evidence type="ECO:0000256" key="6">
    <source>
        <dbReference type="ARBA" id="ARBA00023277"/>
    </source>
</evidence>
<dbReference type="InterPro" id="IPR022674">
    <property type="entry name" value="G6P_DH_NAD-bd"/>
</dbReference>
<dbReference type="PIRSF" id="PIRSF000110">
    <property type="entry name" value="G6PD"/>
    <property type="match status" value="1"/>
</dbReference>
<feature type="domain" description="Glucose-6-phosphate dehydrogenase C-terminal" evidence="9">
    <location>
        <begin position="191"/>
        <end position="479"/>
    </location>
</feature>
<evidence type="ECO:0000256" key="3">
    <source>
        <dbReference type="ARBA" id="ARBA00022526"/>
    </source>
</evidence>
<proteinExistence type="inferred from homology"/>
<comment type="caution">
    <text evidence="7">Lacks conserved residue(s) required for the propagation of feature annotation.</text>
</comment>
<accession>F5YE46</accession>
<evidence type="ECO:0000259" key="8">
    <source>
        <dbReference type="Pfam" id="PF00479"/>
    </source>
</evidence>
<dbReference type="GO" id="GO:0004345">
    <property type="term" value="F:glucose-6-phosphate dehydrogenase activity"/>
    <property type="evidence" value="ECO:0007669"/>
    <property type="project" value="UniProtKB-UniRule"/>
</dbReference>
<protein>
    <recommendedName>
        <fullName evidence="7">Glucose-6-phosphate 1-dehydrogenase</fullName>
        <shortName evidence="7">G6PD</shortName>
        <ecNumber evidence="7">1.1.1.49</ecNumber>
    </recommendedName>
</protein>
<dbReference type="InterPro" id="IPR001282">
    <property type="entry name" value="G6P_DH"/>
</dbReference>
<dbReference type="Pfam" id="PF00479">
    <property type="entry name" value="G6PD_N"/>
    <property type="match status" value="1"/>
</dbReference>
<dbReference type="Proteomes" id="UP000009222">
    <property type="component" value="Chromosome"/>
</dbReference>
<dbReference type="AlphaFoldDB" id="F5YE46"/>
<dbReference type="Gene3D" id="3.30.360.10">
    <property type="entry name" value="Dihydrodipicolinate Reductase, domain 2"/>
    <property type="match status" value="1"/>
</dbReference>
<reference evidence="10 11" key="2">
    <citation type="journal article" date="2011" name="ISME J.">
        <title>RNA-seq reveals cooperative metabolic interactions between two termite-gut spirochete species in co-culture.</title>
        <authorList>
            <person name="Rosenthal A.Z."/>
            <person name="Matson E.G."/>
            <person name="Eldar A."/>
            <person name="Leadbetter J.R."/>
        </authorList>
    </citation>
    <scope>NUCLEOTIDE SEQUENCE [LARGE SCALE GENOMIC DNA]</scope>
    <source>
        <strain evidence="11">ATCC BAA-888 / DSM 13862 / ZAS-9</strain>
    </source>
</reference>
<dbReference type="PANTHER" id="PTHR23429">
    <property type="entry name" value="GLUCOSE-6-PHOSPHATE 1-DEHYDROGENASE G6PD"/>
    <property type="match status" value="1"/>
</dbReference>
<keyword evidence="3 7" id="KW-0313">Glucose metabolism</keyword>
<dbReference type="STRING" id="545695.TREAZ_0282"/>
<keyword evidence="5 7" id="KW-0560">Oxidoreductase</keyword>
<feature type="domain" description="Glucose-6-phosphate dehydrogenase NAD-binding" evidence="8">
    <location>
        <begin position="5"/>
        <end position="189"/>
    </location>
</feature>
<evidence type="ECO:0000313" key="10">
    <source>
        <dbReference type="EMBL" id="AEF80435.1"/>
    </source>
</evidence>
<dbReference type="FunCoup" id="F5YE46">
    <property type="interactions" value="251"/>
</dbReference>
<comment type="function">
    <text evidence="7">Catalyzes the oxidation of glucose 6-phosphate to 6-phosphogluconolactone.</text>
</comment>
<feature type="binding site" evidence="7">
    <location>
        <position position="237"/>
    </location>
    <ligand>
        <name>substrate</name>
    </ligand>
</feature>
<keyword evidence="6 7" id="KW-0119">Carbohydrate metabolism</keyword>
<dbReference type="eggNOG" id="COG0364">
    <property type="taxonomic scope" value="Bacteria"/>
</dbReference>
<feature type="binding site" evidence="7">
    <location>
        <position position="218"/>
    </location>
    <ligand>
        <name>substrate</name>
    </ligand>
</feature>
<comment type="similarity">
    <text evidence="2 7">Belongs to the glucose-6-phosphate dehydrogenase family.</text>
</comment>
<dbReference type="Pfam" id="PF02781">
    <property type="entry name" value="G6PD_C"/>
    <property type="match status" value="1"/>
</dbReference>
<dbReference type="GO" id="GO:0005829">
    <property type="term" value="C:cytosol"/>
    <property type="evidence" value="ECO:0007669"/>
    <property type="project" value="TreeGrafter"/>
</dbReference>
<evidence type="ECO:0000256" key="1">
    <source>
        <dbReference type="ARBA" id="ARBA00004937"/>
    </source>
</evidence>
<dbReference type="EMBL" id="CP001841">
    <property type="protein sequence ID" value="AEF80435.1"/>
    <property type="molecule type" value="Genomic_DNA"/>
</dbReference>
<keyword evidence="4 7" id="KW-0521">NADP</keyword>
<dbReference type="InterPro" id="IPR019796">
    <property type="entry name" value="G6P_DH_AS"/>
</dbReference>
<dbReference type="InParanoid" id="F5YE46"/>
<feature type="binding site" evidence="7">
    <location>
        <position position="41"/>
    </location>
    <ligand>
        <name>NADP(+)</name>
        <dbReference type="ChEBI" id="CHEBI:58349"/>
    </ligand>
</feature>
<dbReference type="PRINTS" id="PR00079">
    <property type="entry name" value="G6PDHDRGNASE"/>
</dbReference>
<dbReference type="HAMAP" id="MF_00966">
    <property type="entry name" value="G6PD"/>
    <property type="match status" value="1"/>
</dbReference>
<feature type="binding site" evidence="7">
    <location>
        <begin position="83"/>
        <end position="84"/>
    </location>
    <ligand>
        <name>NADP(+)</name>
        <dbReference type="ChEBI" id="CHEBI:58349"/>
    </ligand>
</feature>
<sequence>MHSLIIFGASGDLTSRKLIPALYKLFLKKRLPSINIVGFSRTSMDDNAWRGKLAETTRRFAADVFSEESWNAFALLIHYHAGDIAKSESFASLDSYLGVLEQAAGEADESNRLYYLATAPQFYEAAAEQLGAAGLAAESPGKSRRVVIEKPFGTDLVSARHLNEVIHRNFDESQIYRIDHYLGKETVNNMLVLRFANAIFEPIWNRNYISDIQITANEDILIGRRSLYYEKAGILRDMFQNHLLQILTFTAMEPPARFDAKAIRDEKVKVLQSIRAMAEKEAPLNSIRGQYRSYRDEEGVAKGSQTATYGAVRLFIDNWRWKDVPIFLRSGKGMSCMSTQVVINFRQPPHSMFKEFSNSVPEGNRLLLQLQPAEGIQIHFMTKIPDTDMKIRMSELNFNFKNSFSGVMPDSYERLLLDALHGDASLFARSDEVEAAWRIIDPIQKAWDSGIMQDPEFYETGSTGPVQADRWIESFGQKWFDLCPIV</sequence>
<dbReference type="GO" id="GO:0006006">
    <property type="term" value="P:glucose metabolic process"/>
    <property type="evidence" value="ECO:0007669"/>
    <property type="project" value="UniProtKB-KW"/>
</dbReference>
<dbReference type="GO" id="GO:0050661">
    <property type="term" value="F:NADP binding"/>
    <property type="evidence" value="ECO:0007669"/>
    <property type="project" value="UniProtKB-UniRule"/>
</dbReference>
<dbReference type="PANTHER" id="PTHR23429:SF0">
    <property type="entry name" value="GLUCOSE-6-PHOSPHATE 1-DEHYDROGENASE"/>
    <property type="match status" value="1"/>
</dbReference>
<feature type="binding site" evidence="7">
    <location>
        <position position="180"/>
    </location>
    <ligand>
        <name>substrate</name>
    </ligand>
</feature>
<comment type="pathway">
    <text evidence="1 7">Carbohydrate degradation; pentose phosphate pathway; D-ribulose 5-phosphate from D-glucose 6-phosphate (oxidative stage): step 1/3.</text>
</comment>
<feature type="binding site" evidence="7">
    <location>
        <position position="184"/>
    </location>
    <ligand>
        <name>substrate</name>
    </ligand>
</feature>
<evidence type="ECO:0000313" key="11">
    <source>
        <dbReference type="Proteomes" id="UP000009222"/>
    </source>
</evidence>
<dbReference type="NCBIfam" id="TIGR00871">
    <property type="entry name" value="zwf"/>
    <property type="match status" value="1"/>
</dbReference>
<dbReference type="EC" id="1.1.1.49" evidence="7"/>
<dbReference type="Gene3D" id="3.40.50.720">
    <property type="entry name" value="NAD(P)-binding Rossmann-like Domain"/>
    <property type="match status" value="1"/>
</dbReference>
<dbReference type="HOGENOM" id="CLU_013524_5_1_12"/>
<dbReference type="InterPro" id="IPR022675">
    <property type="entry name" value="G6P_DH_C"/>
</dbReference>
<dbReference type="OrthoDB" id="9802739at2"/>
<reference evidence="11" key="1">
    <citation type="submission" date="2009-12" db="EMBL/GenBank/DDBJ databases">
        <title>Complete sequence of Treponema azotonutricium strain ZAS-9.</title>
        <authorList>
            <person name="Tetu S.G."/>
            <person name="Matson E."/>
            <person name="Ren Q."/>
            <person name="Seshadri R."/>
            <person name="Elbourne L."/>
            <person name="Hassan K.A."/>
            <person name="Durkin A."/>
            <person name="Radune D."/>
            <person name="Mohamoud Y."/>
            <person name="Shay R."/>
            <person name="Jin S."/>
            <person name="Zhang X."/>
            <person name="Lucey K."/>
            <person name="Ballor N.R."/>
            <person name="Ottesen E."/>
            <person name="Rosenthal R."/>
            <person name="Allen A."/>
            <person name="Leadbetter J.R."/>
            <person name="Paulsen I.T."/>
        </authorList>
    </citation>
    <scope>NUCLEOTIDE SEQUENCE [LARGE SCALE GENOMIC DNA]</scope>
    <source>
        <strain evidence="11">ATCC BAA-888 / DSM 13862 / ZAS-9</strain>
    </source>
</reference>
<evidence type="ECO:0000256" key="4">
    <source>
        <dbReference type="ARBA" id="ARBA00022857"/>
    </source>
</evidence>
<dbReference type="KEGG" id="taz:TREAZ_0282"/>
<feature type="binding site" evidence="7">
    <location>
        <position position="150"/>
    </location>
    <ligand>
        <name>NADP(+)</name>
        <dbReference type="ChEBI" id="CHEBI:58349"/>
    </ligand>
</feature>
<evidence type="ECO:0000256" key="2">
    <source>
        <dbReference type="ARBA" id="ARBA00009975"/>
    </source>
</evidence>
<evidence type="ECO:0000259" key="9">
    <source>
        <dbReference type="Pfam" id="PF02781"/>
    </source>
</evidence>
<dbReference type="SUPFAM" id="SSF51735">
    <property type="entry name" value="NAD(P)-binding Rossmann-fold domains"/>
    <property type="match status" value="1"/>
</dbReference>